<dbReference type="PANTHER" id="PTHR30055:SF238">
    <property type="entry name" value="MYCOFACTOCIN BIOSYNTHESIS TRANSCRIPTIONAL REGULATOR MFTR-RELATED"/>
    <property type="match status" value="1"/>
</dbReference>
<protein>
    <submittedName>
        <fullName evidence="6">TetR family transcriptional regulator</fullName>
    </submittedName>
</protein>
<gene>
    <name evidence="6" type="ORF">F7Q99_33775</name>
</gene>
<accession>A0A6N7L3B4</accession>
<dbReference type="OrthoDB" id="4143918at2"/>
<dbReference type="SUPFAM" id="SSF46689">
    <property type="entry name" value="Homeodomain-like"/>
    <property type="match status" value="1"/>
</dbReference>
<dbReference type="RefSeq" id="WP_153468908.1">
    <property type="nucleotide sequence ID" value="NZ_WBOF01000003.1"/>
</dbReference>
<dbReference type="InterPro" id="IPR050109">
    <property type="entry name" value="HTH-type_TetR-like_transc_reg"/>
</dbReference>
<evidence type="ECO:0000313" key="6">
    <source>
        <dbReference type="EMBL" id="MQS17028.1"/>
    </source>
</evidence>
<proteinExistence type="predicted"/>
<dbReference type="Gene3D" id="1.10.357.10">
    <property type="entry name" value="Tetracycline Repressor, domain 2"/>
    <property type="match status" value="1"/>
</dbReference>
<evidence type="ECO:0000313" key="7">
    <source>
        <dbReference type="Proteomes" id="UP000450000"/>
    </source>
</evidence>
<dbReference type="PROSITE" id="PS01081">
    <property type="entry name" value="HTH_TETR_1"/>
    <property type="match status" value="1"/>
</dbReference>
<name>A0A6N7L3B4_9ACTN</name>
<dbReference type="GO" id="GO:0003700">
    <property type="term" value="F:DNA-binding transcription factor activity"/>
    <property type="evidence" value="ECO:0007669"/>
    <property type="project" value="TreeGrafter"/>
</dbReference>
<sequence length="208" mass="22605">MVRSDAAPAPGLRERKKAETREALRSAAARLFAQRGFAETTVAEIVEAAGVSPRTFFRYFDSKEDLLLPDLAASFDRLVRELERRPIEEPPLVALREAVLAAVANAPQTTLIALAQPFAGAEAVVTDRLVYAFVQLEGRLTRLLAQRLPPGPDADLRAAVIAMTAMSAMRAVVRTVRERRKAEEVPVGAFARLLPTAFAVLAETSADL</sequence>
<organism evidence="6 7">
    <name type="scientific">Streptomyces kaniharaensis</name>
    <dbReference type="NCBI Taxonomy" id="212423"/>
    <lineage>
        <taxon>Bacteria</taxon>
        <taxon>Bacillati</taxon>
        <taxon>Actinomycetota</taxon>
        <taxon>Actinomycetes</taxon>
        <taxon>Kitasatosporales</taxon>
        <taxon>Streptomycetaceae</taxon>
        <taxon>Streptomyces</taxon>
    </lineage>
</organism>
<dbReference type="AlphaFoldDB" id="A0A6N7L3B4"/>
<evidence type="ECO:0000256" key="3">
    <source>
        <dbReference type="ARBA" id="ARBA00023163"/>
    </source>
</evidence>
<dbReference type="EMBL" id="WBOF01000003">
    <property type="protein sequence ID" value="MQS17028.1"/>
    <property type="molecule type" value="Genomic_DNA"/>
</dbReference>
<dbReference type="InterPro" id="IPR023772">
    <property type="entry name" value="DNA-bd_HTH_TetR-type_CS"/>
</dbReference>
<keyword evidence="2 4" id="KW-0238">DNA-binding</keyword>
<evidence type="ECO:0000256" key="1">
    <source>
        <dbReference type="ARBA" id="ARBA00023015"/>
    </source>
</evidence>
<comment type="caution">
    <text evidence="6">The sequence shown here is derived from an EMBL/GenBank/DDBJ whole genome shotgun (WGS) entry which is preliminary data.</text>
</comment>
<keyword evidence="7" id="KW-1185">Reference proteome</keyword>
<dbReference type="PROSITE" id="PS50977">
    <property type="entry name" value="HTH_TETR_2"/>
    <property type="match status" value="1"/>
</dbReference>
<evidence type="ECO:0000256" key="4">
    <source>
        <dbReference type="PROSITE-ProRule" id="PRU00335"/>
    </source>
</evidence>
<dbReference type="InterPro" id="IPR001647">
    <property type="entry name" value="HTH_TetR"/>
</dbReference>
<dbReference type="Pfam" id="PF00440">
    <property type="entry name" value="TetR_N"/>
    <property type="match status" value="1"/>
</dbReference>
<dbReference type="Proteomes" id="UP000450000">
    <property type="component" value="Unassembled WGS sequence"/>
</dbReference>
<keyword evidence="1" id="KW-0805">Transcription regulation</keyword>
<dbReference type="InterPro" id="IPR009057">
    <property type="entry name" value="Homeodomain-like_sf"/>
</dbReference>
<keyword evidence="3" id="KW-0804">Transcription</keyword>
<feature type="domain" description="HTH tetR-type" evidence="5">
    <location>
        <begin position="18"/>
        <end position="78"/>
    </location>
</feature>
<reference evidence="6 7" key="1">
    <citation type="submission" date="2019-09" db="EMBL/GenBank/DDBJ databases">
        <title>Genome Sequences of Streptomyces kaniharaensis ATCC 21070.</title>
        <authorList>
            <person name="Zhu W."/>
            <person name="De Crecy-Lagard V."/>
            <person name="Richards N.G."/>
        </authorList>
    </citation>
    <scope>NUCLEOTIDE SEQUENCE [LARGE SCALE GENOMIC DNA]</scope>
    <source>
        <strain evidence="6 7">SF-557</strain>
    </source>
</reference>
<feature type="DNA-binding region" description="H-T-H motif" evidence="4">
    <location>
        <begin position="41"/>
        <end position="60"/>
    </location>
</feature>
<evidence type="ECO:0000259" key="5">
    <source>
        <dbReference type="PROSITE" id="PS50977"/>
    </source>
</evidence>
<dbReference type="GO" id="GO:0000976">
    <property type="term" value="F:transcription cis-regulatory region binding"/>
    <property type="evidence" value="ECO:0007669"/>
    <property type="project" value="TreeGrafter"/>
</dbReference>
<evidence type="ECO:0000256" key="2">
    <source>
        <dbReference type="ARBA" id="ARBA00023125"/>
    </source>
</evidence>
<dbReference type="PANTHER" id="PTHR30055">
    <property type="entry name" value="HTH-TYPE TRANSCRIPTIONAL REGULATOR RUTR"/>
    <property type="match status" value="1"/>
</dbReference>
<dbReference type="PRINTS" id="PR00455">
    <property type="entry name" value="HTHTETR"/>
</dbReference>